<dbReference type="Proteomes" id="UP000653644">
    <property type="component" value="Unassembled WGS sequence"/>
</dbReference>
<protein>
    <submittedName>
        <fullName evidence="2">Uncharacterized protein</fullName>
    </submittedName>
</protein>
<organism evidence="2 3">
    <name type="scientific">Streptomyces canarius</name>
    <dbReference type="NCBI Taxonomy" id="285453"/>
    <lineage>
        <taxon>Bacteria</taxon>
        <taxon>Bacillati</taxon>
        <taxon>Actinomycetota</taxon>
        <taxon>Actinomycetes</taxon>
        <taxon>Kitasatosporales</taxon>
        <taxon>Streptomycetaceae</taxon>
        <taxon>Streptomyces</taxon>
    </lineage>
</organism>
<proteinExistence type="predicted"/>
<name>A0ABQ3CF10_9ACTN</name>
<sequence length="82" mass="9377">MARMPAEAETDLVRLREAVTEADRIRAERPRRRSGYARRPPSGSARCRSAVYAFRSGRIRMTQALIRTAFGPAPRLDLYWAL</sequence>
<evidence type="ECO:0000256" key="1">
    <source>
        <dbReference type="SAM" id="MobiDB-lite"/>
    </source>
</evidence>
<gene>
    <name evidence="2" type="ORF">GCM10010345_04310</name>
</gene>
<feature type="region of interest" description="Disordered" evidence="1">
    <location>
        <begin position="23"/>
        <end position="44"/>
    </location>
</feature>
<accession>A0ABQ3CF10</accession>
<evidence type="ECO:0000313" key="3">
    <source>
        <dbReference type="Proteomes" id="UP000653644"/>
    </source>
</evidence>
<dbReference type="EMBL" id="BMVN01000001">
    <property type="protein sequence ID" value="GHA03220.1"/>
    <property type="molecule type" value="Genomic_DNA"/>
</dbReference>
<keyword evidence="3" id="KW-1185">Reference proteome</keyword>
<comment type="caution">
    <text evidence="2">The sequence shown here is derived from an EMBL/GenBank/DDBJ whole genome shotgun (WGS) entry which is preliminary data.</text>
</comment>
<reference evidence="3" key="1">
    <citation type="journal article" date="2019" name="Int. J. Syst. Evol. Microbiol.">
        <title>The Global Catalogue of Microorganisms (GCM) 10K type strain sequencing project: providing services to taxonomists for standard genome sequencing and annotation.</title>
        <authorList>
            <consortium name="The Broad Institute Genomics Platform"/>
            <consortium name="The Broad Institute Genome Sequencing Center for Infectious Disease"/>
            <person name="Wu L."/>
            <person name="Ma J."/>
        </authorList>
    </citation>
    <scope>NUCLEOTIDE SEQUENCE [LARGE SCALE GENOMIC DNA]</scope>
    <source>
        <strain evidence="3">JCM 4733</strain>
    </source>
</reference>
<evidence type="ECO:0000313" key="2">
    <source>
        <dbReference type="EMBL" id="GHA03220.1"/>
    </source>
</evidence>